<feature type="domain" description="Rv2525c-like glycoside hydrolase-like" evidence="1">
    <location>
        <begin position="3"/>
        <end position="213"/>
    </location>
</feature>
<dbReference type="EMBL" id="JAAAHS010000323">
    <property type="protein sequence ID" value="NBE55444.1"/>
    <property type="molecule type" value="Genomic_DNA"/>
</dbReference>
<gene>
    <name evidence="2" type="ORF">GUY60_29260</name>
</gene>
<comment type="caution">
    <text evidence="2">The sequence shown here is derived from an EMBL/GenBank/DDBJ whole genome shotgun (WGS) entry which is preliminary data.</text>
</comment>
<name>A0A964UU41_9ACTN</name>
<protein>
    <submittedName>
        <fullName evidence="2">DUF1906 domain-containing protein</fullName>
    </submittedName>
</protein>
<dbReference type="Proteomes" id="UP000598297">
    <property type="component" value="Unassembled WGS sequence"/>
</dbReference>
<sequence length="221" mass="24759">MAAWHSASNYRAVGVYYGGRGRHCKTQPHLSKTWLRSVRNMGWRVLPLYVGSQPPCVIAKNKKGVRIGNDPVAQGRTEGRDAARRAAAHGILDGSPLYLDIEGYDLRDAKCKARTLDFIRSWNRTVRGRGYVTGFYSSADSGITHMEASRLAGVRDLPEAVWFARWRGGKPNLNKEPVFAPGAWYPNRRIHQYRGNVKERHGGHTLLIDRNLVDAPVARIG</sequence>
<evidence type="ECO:0000313" key="2">
    <source>
        <dbReference type="EMBL" id="NBE55444.1"/>
    </source>
</evidence>
<dbReference type="InterPro" id="IPR017853">
    <property type="entry name" value="GH"/>
</dbReference>
<organism evidence="2 3">
    <name type="scientific">Streptomyces boluensis</name>
    <dbReference type="NCBI Taxonomy" id="1775135"/>
    <lineage>
        <taxon>Bacteria</taxon>
        <taxon>Bacillati</taxon>
        <taxon>Actinomycetota</taxon>
        <taxon>Actinomycetes</taxon>
        <taxon>Kitasatosporales</taxon>
        <taxon>Streptomycetaceae</taxon>
        <taxon>Streptomyces</taxon>
    </lineage>
</organism>
<reference evidence="2" key="1">
    <citation type="submission" date="2020-01" db="EMBL/GenBank/DDBJ databases">
        <title>Whole-genome analyses of novel actinobacteria.</title>
        <authorList>
            <person name="Sahin N."/>
        </authorList>
    </citation>
    <scope>NUCLEOTIDE SEQUENCE</scope>
    <source>
        <strain evidence="2">YC537</strain>
    </source>
</reference>
<dbReference type="InterPro" id="IPR015020">
    <property type="entry name" value="Rv2525c-like_Glyco_Hydro-like"/>
</dbReference>
<dbReference type="AlphaFoldDB" id="A0A964UU41"/>
<dbReference type="Pfam" id="PF08924">
    <property type="entry name" value="Rv2525c_GlyHyd-like"/>
    <property type="match status" value="1"/>
</dbReference>
<dbReference type="SUPFAM" id="SSF51445">
    <property type="entry name" value="(Trans)glycosidases"/>
    <property type="match status" value="1"/>
</dbReference>
<proteinExistence type="predicted"/>
<dbReference type="OrthoDB" id="5171321at2"/>
<evidence type="ECO:0000313" key="3">
    <source>
        <dbReference type="Proteomes" id="UP000598297"/>
    </source>
</evidence>
<keyword evidence="3" id="KW-1185">Reference proteome</keyword>
<dbReference type="Gene3D" id="3.20.20.80">
    <property type="entry name" value="Glycosidases"/>
    <property type="match status" value="1"/>
</dbReference>
<evidence type="ECO:0000259" key="1">
    <source>
        <dbReference type="Pfam" id="PF08924"/>
    </source>
</evidence>
<accession>A0A964UU41</accession>